<accession>A0AAQ3USL0</accession>
<dbReference type="GO" id="GO:1990380">
    <property type="term" value="F:K48-linked deubiquitinase activity"/>
    <property type="evidence" value="ECO:0007669"/>
    <property type="project" value="InterPro"/>
</dbReference>
<dbReference type="GO" id="GO:0016807">
    <property type="term" value="F:cysteine-type carboxypeptidase activity"/>
    <property type="evidence" value="ECO:0007669"/>
    <property type="project" value="TreeGrafter"/>
</dbReference>
<dbReference type="GO" id="GO:0004843">
    <property type="term" value="F:cysteine-type deubiquitinase activity"/>
    <property type="evidence" value="ECO:0007669"/>
    <property type="project" value="InterPro"/>
</dbReference>
<protein>
    <recommendedName>
        <fullName evidence="1">MINDY deubiquitinase domain-containing protein</fullName>
    </recommendedName>
</protein>
<organism evidence="2 3">
    <name type="scientific">Paspalum notatum var. saurae</name>
    <dbReference type="NCBI Taxonomy" id="547442"/>
    <lineage>
        <taxon>Eukaryota</taxon>
        <taxon>Viridiplantae</taxon>
        <taxon>Streptophyta</taxon>
        <taxon>Embryophyta</taxon>
        <taxon>Tracheophyta</taxon>
        <taxon>Spermatophyta</taxon>
        <taxon>Magnoliopsida</taxon>
        <taxon>Liliopsida</taxon>
        <taxon>Poales</taxon>
        <taxon>Poaceae</taxon>
        <taxon>PACMAD clade</taxon>
        <taxon>Panicoideae</taxon>
        <taxon>Andropogonodae</taxon>
        <taxon>Paspaleae</taxon>
        <taxon>Paspalinae</taxon>
        <taxon>Paspalum</taxon>
    </lineage>
</organism>
<dbReference type="PANTHER" id="PTHR18063:SF6">
    <property type="entry name" value="UBIQUITIN CARBOXYL-TERMINAL HYDROLASE"/>
    <property type="match status" value="1"/>
</dbReference>
<name>A0AAQ3USL0_PASNO</name>
<dbReference type="GO" id="GO:0005829">
    <property type="term" value="C:cytosol"/>
    <property type="evidence" value="ECO:0007669"/>
    <property type="project" value="TreeGrafter"/>
</dbReference>
<dbReference type="Proteomes" id="UP001341281">
    <property type="component" value="Chromosome 10"/>
</dbReference>
<dbReference type="Pfam" id="PF04424">
    <property type="entry name" value="MINDY_DUB"/>
    <property type="match status" value="1"/>
</dbReference>
<dbReference type="PANTHER" id="PTHR18063">
    <property type="entry name" value="NF-E2 INDUCIBLE PROTEIN"/>
    <property type="match status" value="1"/>
</dbReference>
<dbReference type="GO" id="GO:0071944">
    <property type="term" value="C:cell periphery"/>
    <property type="evidence" value="ECO:0007669"/>
    <property type="project" value="TreeGrafter"/>
</dbReference>
<dbReference type="GO" id="GO:0071108">
    <property type="term" value="P:protein K48-linked deubiquitination"/>
    <property type="evidence" value="ECO:0007669"/>
    <property type="project" value="TreeGrafter"/>
</dbReference>
<evidence type="ECO:0000259" key="1">
    <source>
        <dbReference type="Pfam" id="PF04424"/>
    </source>
</evidence>
<reference evidence="2 3" key="1">
    <citation type="submission" date="2024-02" db="EMBL/GenBank/DDBJ databases">
        <title>High-quality chromosome-scale genome assembly of Pensacola bahiagrass (Paspalum notatum Flugge var. saurae).</title>
        <authorList>
            <person name="Vega J.M."/>
            <person name="Podio M."/>
            <person name="Orjuela J."/>
            <person name="Siena L.A."/>
            <person name="Pessino S.C."/>
            <person name="Combes M.C."/>
            <person name="Mariac C."/>
            <person name="Albertini E."/>
            <person name="Pupilli F."/>
            <person name="Ortiz J.P.A."/>
            <person name="Leblanc O."/>
        </authorList>
    </citation>
    <scope>NUCLEOTIDE SEQUENCE [LARGE SCALE GENOMIC DNA]</scope>
    <source>
        <strain evidence="2">R1</strain>
        <tissue evidence="2">Leaf</tissue>
    </source>
</reference>
<feature type="domain" description="MINDY deubiquitinase" evidence="1">
    <location>
        <begin position="3"/>
        <end position="246"/>
    </location>
</feature>
<gene>
    <name evidence="2" type="ORF">U9M48_041379</name>
</gene>
<keyword evidence="3" id="KW-1185">Reference proteome</keyword>
<evidence type="ECO:0000313" key="2">
    <source>
        <dbReference type="EMBL" id="WVZ95645.1"/>
    </source>
</evidence>
<proteinExistence type="predicted"/>
<dbReference type="AlphaFoldDB" id="A0AAQ3USL0"/>
<dbReference type="InterPro" id="IPR007518">
    <property type="entry name" value="MINDY"/>
</dbReference>
<evidence type="ECO:0000313" key="3">
    <source>
        <dbReference type="Proteomes" id="UP001341281"/>
    </source>
</evidence>
<dbReference type="InterPro" id="IPR033979">
    <property type="entry name" value="MINDY_domain"/>
</dbReference>
<dbReference type="EMBL" id="CP144754">
    <property type="protein sequence ID" value="WVZ95645.1"/>
    <property type="molecule type" value="Genomic_DNA"/>
</dbReference>
<sequence>MERQKIVCDHPDGTFPLVAVINYLSLHRNLCIEDNWEQLISEKDHLETIQNLLDSVDGWSPEDNTSWNQESTVLPMLATQINLDPYLNSIDGFGSSNATAAVLEVIKVLGIPLYHGCLMDPKKASALHGCAYSGILELYTTEPLPGAKATDLEQWTLIREFVETTDKQLNSYGISCIRDHMILNNQKFAILYRNGEFKLLGLRHHGIIHILQTEAGDFENVEFDRLCVWKTLCNVDEDGIVVTGNFRAVDDENARDLRKQLQPVERRKSVKLATLLYFNLVTYQLMENNFHLSCLLKLLLKPLNLLTPLNLLLTPLKLLTSLKLLLKPLSPRHP</sequence>